<accession>A0A182W836</accession>
<feature type="chain" id="PRO_5008141009" description="Spaetzle domain-containing protein" evidence="1">
    <location>
        <begin position="24"/>
        <end position="149"/>
    </location>
</feature>
<name>A0A182W836_9DIPT</name>
<keyword evidence="1" id="KW-0732">Signal</keyword>
<evidence type="ECO:0008006" key="4">
    <source>
        <dbReference type="Google" id="ProtNLM"/>
    </source>
</evidence>
<sequence>MQEQRLFYVLLSLTFHLYFIAVAEHNSSKPKPFQLRIVKILCMDQPYKHTIVHHCKTVVRRNQPTLLNLSVTIPEVINFGYINIKIEYKFNETEGCQFLRNKPDDPLSKYIYGIFEETLPTIVTPCPHGNIRHFMDNGRAFVPPICSCR</sequence>
<evidence type="ECO:0000313" key="2">
    <source>
        <dbReference type="EnsemblMetazoa" id="AMIN006509-PA"/>
    </source>
</evidence>
<dbReference type="PANTHER" id="PTHR20898">
    <property type="entry name" value="DAEDALUS ON 3-RELATED-RELATED"/>
    <property type="match status" value="1"/>
</dbReference>
<keyword evidence="3" id="KW-1185">Reference proteome</keyword>
<organism evidence="2 3">
    <name type="scientific">Anopheles minimus</name>
    <dbReference type="NCBI Taxonomy" id="112268"/>
    <lineage>
        <taxon>Eukaryota</taxon>
        <taxon>Metazoa</taxon>
        <taxon>Ecdysozoa</taxon>
        <taxon>Arthropoda</taxon>
        <taxon>Hexapoda</taxon>
        <taxon>Insecta</taxon>
        <taxon>Pterygota</taxon>
        <taxon>Neoptera</taxon>
        <taxon>Endopterygota</taxon>
        <taxon>Diptera</taxon>
        <taxon>Nematocera</taxon>
        <taxon>Culicoidea</taxon>
        <taxon>Culicidae</taxon>
        <taxon>Anophelinae</taxon>
        <taxon>Anopheles</taxon>
    </lineage>
</organism>
<feature type="signal peptide" evidence="1">
    <location>
        <begin position="1"/>
        <end position="23"/>
    </location>
</feature>
<proteinExistence type="predicted"/>
<reference evidence="3" key="1">
    <citation type="submission" date="2013-03" db="EMBL/GenBank/DDBJ databases">
        <title>The Genome Sequence of Anopheles minimus MINIMUS1.</title>
        <authorList>
            <consortium name="The Broad Institute Genomics Platform"/>
            <person name="Neafsey D.E."/>
            <person name="Walton C."/>
            <person name="Walker B."/>
            <person name="Young S.K."/>
            <person name="Zeng Q."/>
            <person name="Gargeya S."/>
            <person name="Fitzgerald M."/>
            <person name="Haas B."/>
            <person name="Abouelleil A."/>
            <person name="Allen A.W."/>
            <person name="Alvarado L."/>
            <person name="Arachchi H.M."/>
            <person name="Berlin A.M."/>
            <person name="Chapman S.B."/>
            <person name="Gainer-Dewar J."/>
            <person name="Goldberg J."/>
            <person name="Griggs A."/>
            <person name="Gujja S."/>
            <person name="Hansen M."/>
            <person name="Howarth C."/>
            <person name="Imamovic A."/>
            <person name="Ireland A."/>
            <person name="Larimer J."/>
            <person name="McCowan C."/>
            <person name="Murphy C."/>
            <person name="Pearson M."/>
            <person name="Poon T.W."/>
            <person name="Priest M."/>
            <person name="Roberts A."/>
            <person name="Saif S."/>
            <person name="Shea T."/>
            <person name="Sisk P."/>
            <person name="Sykes S."/>
            <person name="Wortman J."/>
            <person name="Nusbaum C."/>
            <person name="Birren B."/>
        </authorList>
    </citation>
    <scope>NUCLEOTIDE SEQUENCE [LARGE SCALE GENOMIC DNA]</scope>
    <source>
        <strain evidence="3">MINIMUS1</strain>
    </source>
</reference>
<protein>
    <recommendedName>
        <fullName evidence="4">Spaetzle domain-containing protein</fullName>
    </recommendedName>
</protein>
<dbReference type="AlphaFoldDB" id="A0A182W836"/>
<evidence type="ECO:0000256" key="1">
    <source>
        <dbReference type="SAM" id="SignalP"/>
    </source>
</evidence>
<dbReference type="VEuPathDB" id="VectorBase:AMIN006509"/>
<dbReference type="PANTHER" id="PTHR20898:SF0">
    <property type="entry name" value="DAEDALUS ON 3-RELATED"/>
    <property type="match status" value="1"/>
</dbReference>
<dbReference type="Proteomes" id="UP000075920">
    <property type="component" value="Unassembled WGS sequence"/>
</dbReference>
<reference evidence="2" key="2">
    <citation type="submission" date="2020-05" db="UniProtKB">
        <authorList>
            <consortium name="EnsemblMetazoa"/>
        </authorList>
    </citation>
    <scope>IDENTIFICATION</scope>
    <source>
        <strain evidence="2">MINIMUS1</strain>
    </source>
</reference>
<dbReference type="EnsemblMetazoa" id="AMIN006509-RA">
    <property type="protein sequence ID" value="AMIN006509-PA"/>
    <property type="gene ID" value="AMIN006509"/>
</dbReference>
<evidence type="ECO:0000313" key="3">
    <source>
        <dbReference type="Proteomes" id="UP000075920"/>
    </source>
</evidence>